<dbReference type="PANTHER" id="PTHR37984">
    <property type="entry name" value="PROTEIN CBG26694"/>
    <property type="match status" value="1"/>
</dbReference>
<dbReference type="CDD" id="cd01647">
    <property type="entry name" value="RT_LTR"/>
    <property type="match status" value="1"/>
</dbReference>
<dbReference type="Pfam" id="PF00078">
    <property type="entry name" value="RVT_1"/>
    <property type="match status" value="1"/>
</dbReference>
<gene>
    <name evidence="4" type="ORF">SHERM_28497</name>
</gene>
<keyword evidence="1" id="KW-0511">Multifunctional enzyme</keyword>
<proteinExistence type="predicted"/>
<evidence type="ECO:0000313" key="5">
    <source>
        <dbReference type="Proteomes" id="UP001153555"/>
    </source>
</evidence>
<keyword evidence="5" id="KW-1185">Reference proteome</keyword>
<sequence length="903" mass="102273">GTSPPHYSQPTPRVVDHASPLSPDILREPVPQKIKVPQLGLYDGNSDPDSHIGLYTSWMDLHGVTDALRCRMFSLTLGPKAQRWYHSLYPHSICTWGQLRSAFRSHFIGSQISLAPKESIANIVQGEDESLKDYIARFNDRVQNMEQCHPETLLVSVQAGLKPKTLFKWSLCQNKPATYQEFLAKAQNYIMAEESSSIPVLDATSSKDKNKDKSGKPSKSFAEMRAMRKQRAEELRENYQGVFSVGAAAVYEEIKVKGLLPDPKPMFTDKDKVDQSRYCAYHKAHGHNTDQCRNLIAALLKLIDDPQVKKFTRPGEKRKKGGSFGDGLDSDEDADVNPRRKKPQQGAPNEILTFSPVHQGEPSTSARRKRDRSPRPDTDQTDLLPRRVNTSRGESLRGTKRAEPMDEVEIIFIDEETCQKQLRIGSRLPAPLKAELTSFLRENADVFAWTHEDMVGIDPKVACHRLQVDPTVRPVVQKRRKLGPDRQQALEEEVIKLKDNDYIREVRYPTWVANPVLVKKASGAWRLCIDFSDLNKACPKDSYPLPHIDYMVDATSGHELMSFMDAYSGYNQIPMHPDDAEHTSFYSARGLYCYTMMPFGLKNAGATYQRLVNKMFASLIGVSMEVYVDDMLVKSVYASDHVNDLNKMFSILRDYNMKLNPKKCTFGVGSGKFLGYIVSQRGIDANPEKIKVVQDLRPPTSIKGVQSLTGKLAALIRFISKSTDRCKPFFDAIKKNHKFEWTQECQQALEAIKETLSRAPTMQKPRPGETLFLYLGVSDVAVSAALIREDGSSQHPVYYVSKALHDAELRYPPMEKLAFALVIAARKLRPYFLEYSITVLTAYPLRQILHRPDTSGRMVKWAVELGQYDIHYRPRTAMKGQVLSDFIAEFTPGLRETSEQPWV</sequence>
<feature type="compositionally biased region" description="Polar residues" evidence="2">
    <location>
        <begin position="1"/>
        <end position="11"/>
    </location>
</feature>
<dbReference type="Pfam" id="PF03732">
    <property type="entry name" value="Retrotrans_gag"/>
    <property type="match status" value="1"/>
</dbReference>
<comment type="caution">
    <text evidence="4">The sequence shown here is derived from an EMBL/GenBank/DDBJ whole genome shotgun (WGS) entry which is preliminary data.</text>
</comment>
<dbReference type="OrthoDB" id="542221at2759"/>
<dbReference type="InterPro" id="IPR043128">
    <property type="entry name" value="Rev_trsase/Diguanyl_cyclase"/>
</dbReference>
<feature type="region of interest" description="Disordered" evidence="2">
    <location>
        <begin position="1"/>
        <end position="21"/>
    </location>
</feature>
<feature type="compositionally biased region" description="Basic residues" evidence="2">
    <location>
        <begin position="311"/>
        <end position="321"/>
    </location>
</feature>
<dbReference type="InterPro" id="IPR000477">
    <property type="entry name" value="RT_dom"/>
</dbReference>
<accession>A0A9N7NMI9</accession>
<dbReference type="Gene3D" id="3.10.20.370">
    <property type="match status" value="1"/>
</dbReference>
<dbReference type="AlphaFoldDB" id="A0A9N7NMI9"/>
<evidence type="ECO:0000259" key="3">
    <source>
        <dbReference type="PROSITE" id="PS50878"/>
    </source>
</evidence>
<feature type="region of interest" description="Disordered" evidence="2">
    <location>
        <begin position="311"/>
        <end position="401"/>
    </location>
</feature>
<dbReference type="Proteomes" id="UP001153555">
    <property type="component" value="Unassembled WGS sequence"/>
</dbReference>
<dbReference type="Pfam" id="PF17919">
    <property type="entry name" value="RT_RNaseH_2"/>
    <property type="match status" value="1"/>
</dbReference>
<protein>
    <recommendedName>
        <fullName evidence="3">Reverse transcriptase domain-containing protein</fullName>
    </recommendedName>
</protein>
<feature type="non-terminal residue" evidence="4">
    <location>
        <position position="1"/>
    </location>
</feature>
<feature type="domain" description="Reverse transcriptase" evidence="3">
    <location>
        <begin position="499"/>
        <end position="678"/>
    </location>
</feature>
<organism evidence="4 5">
    <name type="scientific">Striga hermonthica</name>
    <name type="common">Purple witchweed</name>
    <name type="synonym">Buchnera hermonthica</name>
    <dbReference type="NCBI Taxonomy" id="68872"/>
    <lineage>
        <taxon>Eukaryota</taxon>
        <taxon>Viridiplantae</taxon>
        <taxon>Streptophyta</taxon>
        <taxon>Embryophyta</taxon>
        <taxon>Tracheophyta</taxon>
        <taxon>Spermatophyta</taxon>
        <taxon>Magnoliopsida</taxon>
        <taxon>eudicotyledons</taxon>
        <taxon>Gunneridae</taxon>
        <taxon>Pentapetalae</taxon>
        <taxon>asterids</taxon>
        <taxon>lamiids</taxon>
        <taxon>Lamiales</taxon>
        <taxon>Orobanchaceae</taxon>
        <taxon>Buchnereae</taxon>
        <taxon>Striga</taxon>
    </lineage>
</organism>
<dbReference type="Gene3D" id="3.30.70.270">
    <property type="match status" value="2"/>
</dbReference>
<evidence type="ECO:0000256" key="2">
    <source>
        <dbReference type="SAM" id="MobiDB-lite"/>
    </source>
</evidence>
<dbReference type="Gene3D" id="3.10.10.10">
    <property type="entry name" value="HIV Type 1 Reverse Transcriptase, subunit A, domain 1"/>
    <property type="match status" value="1"/>
</dbReference>
<dbReference type="InterPro" id="IPR050951">
    <property type="entry name" value="Retrovirus_Pol_polyprotein"/>
</dbReference>
<dbReference type="InterPro" id="IPR041577">
    <property type="entry name" value="RT_RNaseH_2"/>
</dbReference>
<dbReference type="PROSITE" id="PS50878">
    <property type="entry name" value="RT_POL"/>
    <property type="match status" value="1"/>
</dbReference>
<evidence type="ECO:0000313" key="4">
    <source>
        <dbReference type="EMBL" id="CAA0833229.1"/>
    </source>
</evidence>
<dbReference type="GO" id="GO:0003824">
    <property type="term" value="F:catalytic activity"/>
    <property type="evidence" value="ECO:0007669"/>
    <property type="project" value="UniProtKB-KW"/>
</dbReference>
<dbReference type="PANTHER" id="PTHR37984:SF5">
    <property type="entry name" value="PROTEIN NYNRIN-LIKE"/>
    <property type="match status" value="1"/>
</dbReference>
<dbReference type="InterPro" id="IPR043502">
    <property type="entry name" value="DNA/RNA_pol_sf"/>
</dbReference>
<feature type="non-terminal residue" evidence="4">
    <location>
        <position position="903"/>
    </location>
</feature>
<name>A0A9N7NMI9_STRHE</name>
<dbReference type="SUPFAM" id="SSF56672">
    <property type="entry name" value="DNA/RNA polymerases"/>
    <property type="match status" value="1"/>
</dbReference>
<dbReference type="InterPro" id="IPR005162">
    <property type="entry name" value="Retrotrans_gag_dom"/>
</dbReference>
<feature type="compositionally biased region" description="Basic and acidic residues" evidence="2">
    <location>
        <begin position="205"/>
        <end position="215"/>
    </location>
</feature>
<reference evidence="4" key="1">
    <citation type="submission" date="2019-12" db="EMBL/GenBank/DDBJ databases">
        <authorList>
            <person name="Scholes J."/>
        </authorList>
    </citation>
    <scope>NUCLEOTIDE SEQUENCE</scope>
</reference>
<evidence type="ECO:0000256" key="1">
    <source>
        <dbReference type="ARBA" id="ARBA00023268"/>
    </source>
</evidence>
<dbReference type="EMBL" id="CACSLK010027838">
    <property type="protein sequence ID" value="CAA0833229.1"/>
    <property type="molecule type" value="Genomic_DNA"/>
</dbReference>
<feature type="region of interest" description="Disordered" evidence="2">
    <location>
        <begin position="201"/>
        <end position="221"/>
    </location>
</feature>